<dbReference type="AlphaFoldDB" id="A0A484GZ86"/>
<accession>A0A484GZ86</accession>
<feature type="compositionally biased region" description="Gly residues" evidence="1">
    <location>
        <begin position="7"/>
        <end position="23"/>
    </location>
</feature>
<reference evidence="2 3" key="1">
    <citation type="journal article" date="2018" name="Genomics">
        <title>Molecular footprints of inshore aquatic adaptation in Indo-Pacific humpback dolphin (Sousa chinensis).</title>
        <authorList>
            <person name="Ming Y."/>
            <person name="Jian J."/>
            <person name="Yu F."/>
            <person name="Yu X."/>
            <person name="Wang J."/>
            <person name="Liu W."/>
        </authorList>
    </citation>
    <scope>NUCLEOTIDE SEQUENCE [LARGE SCALE GENOMIC DNA]</scope>
    <source>
        <strain evidence="2">MY-2018</strain>
        <tissue evidence="2">Skin</tissue>
    </source>
</reference>
<sequence length="147" mass="15064">MEAAARGDGGGVARGGEGQGEPDGPGSVAQEVGSPQALQLPRAPGPRGDGQVGRRFLGRAATGSFPVPLRWPVEAERACQPPAPHGQRHRGAVWKELAACGSTLAVSVLRGAPISITSGLNQPSLLLRTMQHFVLHVFTKPGPGKGA</sequence>
<dbReference type="EMBL" id="QWLN02002092">
    <property type="protein sequence ID" value="TEA40928.1"/>
    <property type="molecule type" value="Genomic_DNA"/>
</dbReference>
<feature type="region of interest" description="Disordered" evidence="1">
    <location>
        <begin position="1"/>
        <end position="55"/>
    </location>
</feature>
<evidence type="ECO:0000256" key="1">
    <source>
        <dbReference type="SAM" id="MobiDB-lite"/>
    </source>
</evidence>
<evidence type="ECO:0000313" key="2">
    <source>
        <dbReference type="EMBL" id="TEA40928.1"/>
    </source>
</evidence>
<proteinExistence type="predicted"/>
<name>A0A484GZ86_SOUCH</name>
<keyword evidence="3" id="KW-1185">Reference proteome</keyword>
<comment type="caution">
    <text evidence="2">The sequence shown here is derived from an EMBL/GenBank/DDBJ whole genome shotgun (WGS) entry which is preliminary data.</text>
</comment>
<organism evidence="2 3">
    <name type="scientific">Sousa chinensis</name>
    <name type="common">Indo-pacific humpbacked dolphin</name>
    <name type="synonym">Steno chinensis</name>
    <dbReference type="NCBI Taxonomy" id="103600"/>
    <lineage>
        <taxon>Eukaryota</taxon>
        <taxon>Metazoa</taxon>
        <taxon>Chordata</taxon>
        <taxon>Craniata</taxon>
        <taxon>Vertebrata</taxon>
        <taxon>Euteleostomi</taxon>
        <taxon>Mammalia</taxon>
        <taxon>Eutheria</taxon>
        <taxon>Laurasiatheria</taxon>
        <taxon>Artiodactyla</taxon>
        <taxon>Whippomorpha</taxon>
        <taxon>Cetacea</taxon>
        <taxon>Odontoceti</taxon>
        <taxon>Delphinidae</taxon>
        <taxon>Sousa</taxon>
    </lineage>
</organism>
<gene>
    <name evidence="2" type="ORF">DBR06_SOUSAS40310021</name>
</gene>
<dbReference type="Proteomes" id="UP000295264">
    <property type="component" value="Unassembled WGS sequence"/>
</dbReference>
<protein>
    <submittedName>
        <fullName evidence="2">Uncharacterized protein</fullName>
    </submittedName>
</protein>
<evidence type="ECO:0000313" key="3">
    <source>
        <dbReference type="Proteomes" id="UP000295264"/>
    </source>
</evidence>